<keyword evidence="3" id="KW-1185">Reference proteome</keyword>
<evidence type="ECO:0000256" key="1">
    <source>
        <dbReference type="SAM" id="Phobius"/>
    </source>
</evidence>
<dbReference type="Proteomes" id="UP001492380">
    <property type="component" value="Unassembled WGS sequence"/>
</dbReference>
<proteinExistence type="predicted"/>
<evidence type="ECO:0000313" key="2">
    <source>
        <dbReference type="EMBL" id="KAK8244310.1"/>
    </source>
</evidence>
<dbReference type="EMBL" id="JBBWRZ010000002">
    <property type="protein sequence ID" value="KAK8244310.1"/>
    <property type="molecule type" value="Genomic_DNA"/>
</dbReference>
<organism evidence="2 3">
    <name type="scientific">Phyllosticta capitalensis</name>
    <dbReference type="NCBI Taxonomy" id="121624"/>
    <lineage>
        <taxon>Eukaryota</taxon>
        <taxon>Fungi</taxon>
        <taxon>Dikarya</taxon>
        <taxon>Ascomycota</taxon>
        <taxon>Pezizomycotina</taxon>
        <taxon>Dothideomycetes</taxon>
        <taxon>Dothideomycetes incertae sedis</taxon>
        <taxon>Botryosphaeriales</taxon>
        <taxon>Phyllostictaceae</taxon>
        <taxon>Phyllosticta</taxon>
    </lineage>
</organism>
<feature type="transmembrane region" description="Helical" evidence="1">
    <location>
        <begin position="12"/>
        <end position="30"/>
    </location>
</feature>
<keyword evidence="1" id="KW-1133">Transmembrane helix</keyword>
<accession>A0ABR1Z023</accession>
<keyword evidence="1" id="KW-0812">Transmembrane</keyword>
<sequence>MGARERKTFGVGSFPLFPVFLLPLLQEIVLTNGMERWKNTTGQIACFMCVFSACLARLYWIAKALLLCFVHLEKRLRYCLPGGVSLLEWSKSGVGELTDLRFDFAERLAIRFSGCNLY</sequence>
<protein>
    <submittedName>
        <fullName evidence="2">Uncharacterized protein</fullName>
    </submittedName>
</protein>
<reference evidence="2 3" key="1">
    <citation type="submission" date="2024-04" db="EMBL/GenBank/DDBJ databases">
        <title>Phyllosticta paracitricarpa is synonymous to the EU quarantine fungus P. citricarpa based on phylogenomic analyses.</title>
        <authorList>
            <consortium name="Lawrence Berkeley National Laboratory"/>
            <person name="Van Ingen-Buijs V.A."/>
            <person name="Van Westerhoven A.C."/>
            <person name="Haridas S."/>
            <person name="Skiadas P."/>
            <person name="Martin F."/>
            <person name="Groenewald J.Z."/>
            <person name="Crous P.W."/>
            <person name="Seidl M.F."/>
        </authorList>
    </citation>
    <scope>NUCLEOTIDE SEQUENCE [LARGE SCALE GENOMIC DNA]</scope>
    <source>
        <strain evidence="2 3">CBS 123374</strain>
    </source>
</reference>
<name>A0ABR1Z023_9PEZI</name>
<keyword evidence="1" id="KW-0472">Membrane</keyword>
<feature type="transmembrane region" description="Helical" evidence="1">
    <location>
        <begin position="42"/>
        <end position="70"/>
    </location>
</feature>
<comment type="caution">
    <text evidence="2">The sequence shown here is derived from an EMBL/GenBank/DDBJ whole genome shotgun (WGS) entry which is preliminary data.</text>
</comment>
<gene>
    <name evidence="2" type="ORF">HDK90DRAFT_152241</name>
</gene>
<evidence type="ECO:0000313" key="3">
    <source>
        <dbReference type="Proteomes" id="UP001492380"/>
    </source>
</evidence>